<dbReference type="Proteomes" id="UP000183447">
    <property type="component" value="Unassembled WGS sequence"/>
</dbReference>
<comment type="cofactor">
    <cofactor evidence="1">
        <name>Zn(2+)</name>
        <dbReference type="ChEBI" id="CHEBI:29105"/>
    </cofactor>
</comment>
<dbReference type="EMBL" id="FPKU01000001">
    <property type="protein sequence ID" value="SFZ83330.1"/>
    <property type="molecule type" value="Genomic_DNA"/>
</dbReference>
<keyword evidence="3" id="KW-0378">Hydrolase</keyword>
<proteinExistence type="predicted"/>
<reference evidence="6 7" key="1">
    <citation type="submission" date="2016-11" db="EMBL/GenBank/DDBJ databases">
        <authorList>
            <person name="Jaros S."/>
            <person name="Januszkiewicz K."/>
            <person name="Wedrychowicz H."/>
        </authorList>
    </citation>
    <scope>NUCLEOTIDE SEQUENCE [LARGE SCALE GENOMIC DNA]</scope>
    <source>
        <strain evidence="6 7">ATCC 23634</strain>
    </source>
</reference>
<dbReference type="STRING" id="665118.SAMN02983003_1584"/>
<evidence type="ECO:0000256" key="2">
    <source>
        <dbReference type="ARBA" id="ARBA00022723"/>
    </source>
</evidence>
<dbReference type="SUPFAM" id="SSF53187">
    <property type="entry name" value="Zn-dependent exopeptidases"/>
    <property type="match status" value="1"/>
</dbReference>
<keyword evidence="7" id="KW-1185">Reference proteome</keyword>
<evidence type="ECO:0000313" key="7">
    <source>
        <dbReference type="Proteomes" id="UP000183447"/>
    </source>
</evidence>
<dbReference type="GO" id="GO:0016788">
    <property type="term" value="F:hydrolase activity, acting on ester bonds"/>
    <property type="evidence" value="ECO:0007669"/>
    <property type="project" value="InterPro"/>
</dbReference>
<organism evidence="6 7">
    <name type="scientific">Devosia enhydra</name>
    <dbReference type="NCBI Taxonomy" id="665118"/>
    <lineage>
        <taxon>Bacteria</taxon>
        <taxon>Pseudomonadati</taxon>
        <taxon>Pseudomonadota</taxon>
        <taxon>Alphaproteobacteria</taxon>
        <taxon>Hyphomicrobiales</taxon>
        <taxon>Devosiaceae</taxon>
        <taxon>Devosia</taxon>
    </lineage>
</organism>
<name>A0A1K2HY24_9HYPH</name>
<feature type="domain" description="Succinylglutamate desuccinylase/Aspartoacylase catalytic" evidence="5">
    <location>
        <begin position="50"/>
        <end position="237"/>
    </location>
</feature>
<evidence type="ECO:0000256" key="3">
    <source>
        <dbReference type="ARBA" id="ARBA00022801"/>
    </source>
</evidence>
<protein>
    <submittedName>
        <fullName evidence="6">N-alpha-acetyl-L-2,4-diaminobutyrate deacetylase</fullName>
    </submittedName>
</protein>
<dbReference type="PANTHER" id="PTHR37326:SF1">
    <property type="entry name" value="BLL3975 PROTEIN"/>
    <property type="match status" value="1"/>
</dbReference>
<dbReference type="PANTHER" id="PTHR37326">
    <property type="entry name" value="BLL3975 PROTEIN"/>
    <property type="match status" value="1"/>
</dbReference>
<evidence type="ECO:0000256" key="1">
    <source>
        <dbReference type="ARBA" id="ARBA00001947"/>
    </source>
</evidence>
<evidence type="ECO:0000313" key="6">
    <source>
        <dbReference type="EMBL" id="SFZ83330.1"/>
    </source>
</evidence>
<dbReference type="AlphaFoldDB" id="A0A1K2HY24"/>
<keyword evidence="4" id="KW-0862">Zinc</keyword>
<dbReference type="Gene3D" id="3.40.630.10">
    <property type="entry name" value="Zn peptidases"/>
    <property type="match status" value="1"/>
</dbReference>
<dbReference type="InterPro" id="IPR053138">
    <property type="entry name" value="N-alpha-Ac-DABA_deacetylase"/>
</dbReference>
<evidence type="ECO:0000256" key="4">
    <source>
        <dbReference type="ARBA" id="ARBA00022833"/>
    </source>
</evidence>
<dbReference type="OrthoDB" id="9782876at2"/>
<gene>
    <name evidence="6" type="ORF">SAMN02983003_1584</name>
</gene>
<dbReference type="RefSeq" id="WP_072340588.1">
    <property type="nucleotide sequence ID" value="NZ_FPKU01000001.1"/>
</dbReference>
<sequence>MSHRQIVKPDQLDLESPGRRDYFVALEHDSIWGDHLIPLTVMVGPEAKAGEGLVVFGSNHGNEYEGPVVIRHLLSEIDIGRVRGRIILVPVLNPAAFRAGTRDSTLDDGVNLNRAFVDGAGLVPALGRITHRIARFVREAIWPHVHMVMDLHAGGEVGRFAQGTSFHPIDDPVQGKRIEETARWFGTPIVIVYQNETPGLLPSEAERLGKITIGSELGWGAAVSETGIRYGRHGVLAAAIRNGLLEGEIAPIAHHRDNTQLKAEMVDRACFTTTPVSGIFEPLIACGTRVSAGETVGLVHDFERIDAPAWPARAGVDGVVISQAWGARVRQGQHVVVTGRILDWLE</sequence>
<evidence type="ECO:0000259" key="5">
    <source>
        <dbReference type="Pfam" id="PF24827"/>
    </source>
</evidence>
<dbReference type="Pfam" id="PF24827">
    <property type="entry name" value="AstE_AspA_cat"/>
    <property type="match status" value="1"/>
</dbReference>
<keyword evidence="2" id="KW-0479">Metal-binding</keyword>
<dbReference type="GO" id="GO:0046872">
    <property type="term" value="F:metal ion binding"/>
    <property type="evidence" value="ECO:0007669"/>
    <property type="project" value="UniProtKB-KW"/>
</dbReference>
<dbReference type="InterPro" id="IPR055438">
    <property type="entry name" value="AstE_AspA_cat"/>
</dbReference>
<accession>A0A1K2HY24</accession>